<dbReference type="Proteomes" id="UP000663203">
    <property type="component" value="Chromosome"/>
</dbReference>
<keyword evidence="2" id="KW-0472">Membrane</keyword>
<dbReference type="AlphaFoldDB" id="A0A8A2VD36"/>
<dbReference type="InterPro" id="IPR058341">
    <property type="entry name" value="DUF8028"/>
</dbReference>
<feature type="transmembrane region" description="Helical" evidence="2">
    <location>
        <begin position="42"/>
        <end position="62"/>
    </location>
</feature>
<reference evidence="3 4" key="1">
    <citation type="submission" date="2021-03" db="EMBL/GenBank/DDBJ databases">
        <title>Haloterrigena longa sp. nov. and Haloterrigena limicola sp. nov., extremely halophilic archaea isolated from a salt lake.</title>
        <authorList>
            <person name="Henglin C."/>
        </authorList>
    </citation>
    <scope>NUCLEOTIDE SEQUENCE [LARGE SCALE GENOMIC DNA]</scope>
    <source>
        <strain evidence="3 4">KZCA68</strain>
    </source>
</reference>
<proteinExistence type="predicted"/>
<dbReference type="EMBL" id="CP071462">
    <property type="protein sequence ID" value="QSW99126.1"/>
    <property type="molecule type" value="Genomic_DNA"/>
</dbReference>
<evidence type="ECO:0000313" key="3">
    <source>
        <dbReference type="EMBL" id="QSW99126.1"/>
    </source>
</evidence>
<dbReference type="KEGG" id="hakz:J0X25_17370"/>
<protein>
    <submittedName>
        <fullName evidence="3">Uncharacterized protein</fullName>
    </submittedName>
</protein>
<name>A0A8A2VD36_9EURY</name>
<dbReference type="RefSeq" id="WP_207288734.1">
    <property type="nucleotide sequence ID" value="NZ_CP071462.1"/>
</dbReference>
<keyword evidence="4" id="KW-1185">Reference proteome</keyword>
<feature type="region of interest" description="Disordered" evidence="1">
    <location>
        <begin position="1"/>
        <end position="24"/>
    </location>
</feature>
<gene>
    <name evidence="3" type="ORF">J0X25_17370</name>
</gene>
<keyword evidence="2" id="KW-0812">Transmembrane</keyword>
<sequence>MSNASSGDHRTETAQESTTDGTDDELLLEAVAPTYATPIRVAGFWGAIVFPVCYVPVLATGLSTVLDVGLFLGLIAVNLLALYVGHTHRR</sequence>
<evidence type="ECO:0000256" key="1">
    <source>
        <dbReference type="SAM" id="MobiDB-lite"/>
    </source>
</evidence>
<feature type="transmembrane region" description="Helical" evidence="2">
    <location>
        <begin position="68"/>
        <end position="85"/>
    </location>
</feature>
<organism evidence="3 4">
    <name type="scientific">Haloterrigena alkaliphila</name>
    <dbReference type="NCBI Taxonomy" id="2816475"/>
    <lineage>
        <taxon>Archaea</taxon>
        <taxon>Methanobacteriati</taxon>
        <taxon>Methanobacteriota</taxon>
        <taxon>Stenosarchaea group</taxon>
        <taxon>Halobacteria</taxon>
        <taxon>Halobacteriales</taxon>
        <taxon>Natrialbaceae</taxon>
        <taxon>Haloterrigena</taxon>
    </lineage>
</organism>
<dbReference type="GeneID" id="63189113"/>
<dbReference type="Pfam" id="PF26071">
    <property type="entry name" value="DUF8028"/>
    <property type="match status" value="1"/>
</dbReference>
<evidence type="ECO:0000313" key="4">
    <source>
        <dbReference type="Proteomes" id="UP000663203"/>
    </source>
</evidence>
<accession>A0A8A2VD36</accession>
<keyword evidence="2" id="KW-1133">Transmembrane helix</keyword>
<evidence type="ECO:0000256" key="2">
    <source>
        <dbReference type="SAM" id="Phobius"/>
    </source>
</evidence>